<name>A0A4C1ZBZ8_EUMVA</name>
<keyword evidence="2" id="KW-1185">Reference proteome</keyword>
<dbReference type="Proteomes" id="UP000299102">
    <property type="component" value="Unassembled WGS sequence"/>
</dbReference>
<reference evidence="1 2" key="1">
    <citation type="journal article" date="2019" name="Commun. Biol.">
        <title>The bagworm genome reveals a unique fibroin gene that provides high tensile strength.</title>
        <authorList>
            <person name="Kono N."/>
            <person name="Nakamura H."/>
            <person name="Ohtoshi R."/>
            <person name="Tomita M."/>
            <person name="Numata K."/>
            <person name="Arakawa K."/>
        </authorList>
    </citation>
    <scope>NUCLEOTIDE SEQUENCE [LARGE SCALE GENOMIC DNA]</scope>
</reference>
<gene>
    <name evidence="1" type="ORF">EVAR_79237_1</name>
</gene>
<organism evidence="1 2">
    <name type="scientific">Eumeta variegata</name>
    <name type="common">Bagworm moth</name>
    <name type="synonym">Eumeta japonica</name>
    <dbReference type="NCBI Taxonomy" id="151549"/>
    <lineage>
        <taxon>Eukaryota</taxon>
        <taxon>Metazoa</taxon>
        <taxon>Ecdysozoa</taxon>
        <taxon>Arthropoda</taxon>
        <taxon>Hexapoda</taxon>
        <taxon>Insecta</taxon>
        <taxon>Pterygota</taxon>
        <taxon>Neoptera</taxon>
        <taxon>Endopterygota</taxon>
        <taxon>Lepidoptera</taxon>
        <taxon>Glossata</taxon>
        <taxon>Ditrysia</taxon>
        <taxon>Tineoidea</taxon>
        <taxon>Psychidae</taxon>
        <taxon>Oiketicinae</taxon>
        <taxon>Eumeta</taxon>
    </lineage>
</organism>
<accession>A0A4C1ZBZ8</accession>
<proteinExistence type="predicted"/>
<dbReference type="AlphaFoldDB" id="A0A4C1ZBZ8"/>
<evidence type="ECO:0000313" key="2">
    <source>
        <dbReference type="Proteomes" id="UP000299102"/>
    </source>
</evidence>
<sequence length="93" mass="10280">MKILGEVHETRYLQTRKTILDVVNALVTTGISGPHLALSLRGAFNIYELFHSNKAICISRPGRGRCNRASHLMPPALPEQSGIAFQHSLDVED</sequence>
<evidence type="ECO:0000313" key="1">
    <source>
        <dbReference type="EMBL" id="GBP84125.1"/>
    </source>
</evidence>
<protein>
    <submittedName>
        <fullName evidence="1">Uncharacterized protein</fullName>
    </submittedName>
</protein>
<comment type="caution">
    <text evidence="1">The sequence shown here is derived from an EMBL/GenBank/DDBJ whole genome shotgun (WGS) entry which is preliminary data.</text>
</comment>
<dbReference type="EMBL" id="BGZK01001659">
    <property type="protein sequence ID" value="GBP84125.1"/>
    <property type="molecule type" value="Genomic_DNA"/>
</dbReference>